<feature type="transmembrane region" description="Helical" evidence="1">
    <location>
        <begin position="80"/>
        <end position="98"/>
    </location>
</feature>
<feature type="transmembrane region" description="Helical" evidence="1">
    <location>
        <begin position="47"/>
        <end position="68"/>
    </location>
</feature>
<feature type="transmembrane region" description="Helical" evidence="1">
    <location>
        <begin position="321"/>
        <end position="343"/>
    </location>
</feature>
<gene>
    <name evidence="2" type="ORF">TUBRATIS_22750</name>
</gene>
<feature type="transmembrane region" description="Helical" evidence="1">
    <location>
        <begin position="107"/>
        <end position="127"/>
    </location>
</feature>
<reference evidence="2 3" key="1">
    <citation type="submission" date="2018-10" db="EMBL/GenBank/DDBJ databases">
        <title>Draft genome sequence of the microsporidian Tubulinosema ratisbonensis.</title>
        <authorList>
            <person name="Polonais V."/>
            <person name="Peyretaillade E."/>
            <person name="Niehus S."/>
            <person name="Wawrzyniak I."/>
            <person name="Franchet A."/>
            <person name="Gaspin C."/>
            <person name="Reichstadt M."/>
            <person name="Belser C."/>
            <person name="Labadie K."/>
            <person name="Delbac F."/>
            <person name="Ferrandon D."/>
        </authorList>
    </citation>
    <scope>NUCLEOTIDE SEQUENCE [LARGE SCALE GENOMIC DNA]</scope>
    <source>
        <strain evidence="2 3">Franzen</strain>
    </source>
</reference>
<dbReference type="EMBL" id="RCSS01000581">
    <property type="protein sequence ID" value="RVD91283.1"/>
    <property type="molecule type" value="Genomic_DNA"/>
</dbReference>
<dbReference type="AlphaFoldDB" id="A0A437AJC0"/>
<feature type="transmembrane region" description="Helical" evidence="1">
    <location>
        <begin position="6"/>
        <end position="26"/>
    </location>
</feature>
<feature type="transmembrane region" description="Helical" evidence="1">
    <location>
        <begin position="230"/>
        <end position="247"/>
    </location>
</feature>
<dbReference type="OrthoDB" id="2197550at2759"/>
<keyword evidence="1" id="KW-0812">Transmembrane</keyword>
<evidence type="ECO:0000313" key="3">
    <source>
        <dbReference type="Proteomes" id="UP000282876"/>
    </source>
</evidence>
<feature type="transmembrane region" description="Helical" evidence="1">
    <location>
        <begin position="208"/>
        <end position="224"/>
    </location>
</feature>
<feature type="transmembrane region" description="Helical" evidence="1">
    <location>
        <begin position="295"/>
        <end position="314"/>
    </location>
</feature>
<evidence type="ECO:0000313" key="2">
    <source>
        <dbReference type="EMBL" id="RVD91283.1"/>
    </source>
</evidence>
<sequence length="412" mass="48273">MVSEILALSSYFVISVPFLYLIYFITKSYQIKRLIQLSKEFNLKPDTSILISSFLLVLPTLIGLFFVSQKEANFIFLPKIMNYTFFNNLFLGLVIIYLKKVRISLSVFYRFVGFPALINMFFFIGVVLTKNNLFNLILLISFFTIFLKNFLRRPLENFTIVTTVSIEIYDYSSRFQRFLHSFDKVLTGIFDNLFGGIPLLQNREERNIHFLSFPLVILVAIASLQIFDPVILIISLFSSIILGNYIYKRTKNSKSPLFTKIYSFLTSSLFIFSLSKILQLISNHFSKNRLFTSQLILKSFSENVLIFVTAISFLKNETFSLFLMSLYTSSLLSFGVPIVFFGVKNTFDKIDYFADLYKSVNVCNFCLFHKFMYFLTLFNYELNRYKFKRDLGIFLVGNCFIFILCMYDYNKK</sequence>
<keyword evidence="1" id="KW-1133">Transmembrane helix</keyword>
<protein>
    <submittedName>
        <fullName evidence="2">Uncharacterized protein</fullName>
    </submittedName>
</protein>
<proteinExistence type="predicted"/>
<accession>A0A437AJC0</accession>
<feature type="transmembrane region" description="Helical" evidence="1">
    <location>
        <begin position="391"/>
        <end position="409"/>
    </location>
</feature>
<organism evidence="2 3">
    <name type="scientific">Tubulinosema ratisbonensis</name>
    <dbReference type="NCBI Taxonomy" id="291195"/>
    <lineage>
        <taxon>Eukaryota</taxon>
        <taxon>Fungi</taxon>
        <taxon>Fungi incertae sedis</taxon>
        <taxon>Microsporidia</taxon>
        <taxon>Tubulinosematoidea</taxon>
        <taxon>Tubulinosematidae</taxon>
        <taxon>Tubulinosema</taxon>
    </lineage>
</organism>
<name>A0A437AJC0_9MICR</name>
<keyword evidence="1" id="KW-0472">Membrane</keyword>
<feature type="transmembrane region" description="Helical" evidence="1">
    <location>
        <begin position="133"/>
        <end position="151"/>
    </location>
</feature>
<keyword evidence="3" id="KW-1185">Reference proteome</keyword>
<feature type="transmembrane region" description="Helical" evidence="1">
    <location>
        <begin position="359"/>
        <end position="379"/>
    </location>
</feature>
<comment type="caution">
    <text evidence="2">The sequence shown here is derived from an EMBL/GenBank/DDBJ whole genome shotgun (WGS) entry which is preliminary data.</text>
</comment>
<dbReference type="VEuPathDB" id="MicrosporidiaDB:TUBRATIS_22750"/>
<evidence type="ECO:0000256" key="1">
    <source>
        <dbReference type="SAM" id="Phobius"/>
    </source>
</evidence>
<feature type="transmembrane region" description="Helical" evidence="1">
    <location>
        <begin position="259"/>
        <end position="275"/>
    </location>
</feature>
<dbReference type="Proteomes" id="UP000282876">
    <property type="component" value="Unassembled WGS sequence"/>
</dbReference>